<dbReference type="InterPro" id="IPR020164">
    <property type="entry name" value="Cyt_c_Oxase_assmbl_COX16"/>
</dbReference>
<evidence type="ECO:0000256" key="6">
    <source>
        <dbReference type="ARBA" id="ARBA00022692"/>
    </source>
</evidence>
<evidence type="ECO:0000256" key="1">
    <source>
        <dbReference type="ARBA" id="ARBA00002490"/>
    </source>
</evidence>
<dbReference type="GO" id="GO:0033617">
    <property type="term" value="P:mitochondrial respiratory chain complex IV assembly"/>
    <property type="evidence" value="ECO:0007669"/>
    <property type="project" value="TreeGrafter"/>
</dbReference>
<evidence type="ECO:0000256" key="11">
    <source>
        <dbReference type="SAM" id="MobiDB-lite"/>
    </source>
</evidence>
<feature type="compositionally biased region" description="Basic and acidic residues" evidence="11">
    <location>
        <begin position="87"/>
        <end position="100"/>
    </location>
</feature>
<keyword evidence="7" id="KW-0999">Mitochondrion inner membrane</keyword>
<comment type="subcellular location">
    <subcellularLocation>
        <location evidence="2">Mitochondrion inner membrane</location>
        <topology evidence="2">Single-pass membrane protein</topology>
    </subcellularLocation>
</comment>
<dbReference type="OrthoDB" id="5516033at2759"/>
<evidence type="ECO:0000256" key="4">
    <source>
        <dbReference type="ARBA" id="ARBA00015368"/>
    </source>
</evidence>
<evidence type="ECO:0000256" key="8">
    <source>
        <dbReference type="ARBA" id="ARBA00022989"/>
    </source>
</evidence>
<dbReference type="Proteomes" id="UP000053477">
    <property type="component" value="Unassembled WGS sequence"/>
</dbReference>
<feature type="transmembrane region" description="Helical" evidence="12">
    <location>
        <begin position="23"/>
        <end position="44"/>
    </location>
</feature>
<accession>A0A0H2RZB3</accession>
<reference evidence="13 14" key="1">
    <citation type="submission" date="2015-04" db="EMBL/GenBank/DDBJ databases">
        <title>Complete genome sequence of Schizopora paradoxa KUC8140, a cosmopolitan wood degrader in East Asia.</title>
        <authorList>
            <consortium name="DOE Joint Genome Institute"/>
            <person name="Min B."/>
            <person name="Park H."/>
            <person name="Jang Y."/>
            <person name="Kim J.-J."/>
            <person name="Kim K.H."/>
            <person name="Pangilinan J."/>
            <person name="Lipzen A."/>
            <person name="Riley R."/>
            <person name="Grigoriev I.V."/>
            <person name="Spatafora J.W."/>
            <person name="Choi I.-G."/>
        </authorList>
    </citation>
    <scope>NUCLEOTIDE SEQUENCE [LARGE SCALE GENOMIC DNA]</scope>
    <source>
        <strain evidence="13 14">KUC8140</strain>
    </source>
</reference>
<dbReference type="EMBL" id="KQ085937">
    <property type="protein sequence ID" value="KLO14868.1"/>
    <property type="molecule type" value="Genomic_DNA"/>
</dbReference>
<keyword evidence="6 12" id="KW-0812">Transmembrane</keyword>
<dbReference type="PANTHER" id="PTHR17130">
    <property type="entry name" value="MITOCHONDRIAL OUTER MEMBRANE PROTEIN 25"/>
    <property type="match status" value="1"/>
</dbReference>
<protein>
    <recommendedName>
        <fullName evidence="4">Cytochrome c oxidase assembly protein COX16, mitochondrial</fullName>
    </recommendedName>
    <alternativeName>
        <fullName evidence="5">Cytochrome c oxidase assembly protein cox16, mitochondrial</fullName>
    </alternativeName>
</protein>
<dbReference type="GO" id="GO:0005743">
    <property type="term" value="C:mitochondrial inner membrane"/>
    <property type="evidence" value="ECO:0007669"/>
    <property type="project" value="UniProtKB-SubCell"/>
</dbReference>
<organism evidence="13 14">
    <name type="scientific">Schizopora paradoxa</name>
    <dbReference type="NCBI Taxonomy" id="27342"/>
    <lineage>
        <taxon>Eukaryota</taxon>
        <taxon>Fungi</taxon>
        <taxon>Dikarya</taxon>
        <taxon>Basidiomycota</taxon>
        <taxon>Agaricomycotina</taxon>
        <taxon>Agaricomycetes</taxon>
        <taxon>Hymenochaetales</taxon>
        <taxon>Schizoporaceae</taxon>
        <taxon>Schizopora</taxon>
    </lineage>
</organism>
<comment type="similarity">
    <text evidence="3">Belongs to the COX16 family.</text>
</comment>
<keyword evidence="8 12" id="KW-1133">Transmembrane helix</keyword>
<dbReference type="Pfam" id="PF14138">
    <property type="entry name" value="COX16"/>
    <property type="match status" value="1"/>
</dbReference>
<keyword evidence="10 12" id="KW-0472">Membrane</keyword>
<feature type="region of interest" description="Disordered" evidence="11">
    <location>
        <begin position="87"/>
        <end position="116"/>
    </location>
</feature>
<sequence length="116" mass="13435">MPTFQSNPLNPSPWAQVVRKHPALFGVPFLLIIVGASFGMTSITQTRYDLQNQRATQVTKEEELGLNKRKKKFDIREEYYRLQAQKSDDWDQKRIERPKGVPDWGVPPTEPPPRTT</sequence>
<evidence type="ECO:0000256" key="12">
    <source>
        <dbReference type="SAM" id="Phobius"/>
    </source>
</evidence>
<evidence type="ECO:0000256" key="2">
    <source>
        <dbReference type="ARBA" id="ARBA00004434"/>
    </source>
</evidence>
<comment type="function">
    <text evidence="1">Required for the assembly of the mitochondrial respiratory chain complex IV (CIV), also known as cytochrome c oxidase. May participate in merging the COX1 and COX2 assembly lines.</text>
</comment>
<evidence type="ECO:0000256" key="3">
    <source>
        <dbReference type="ARBA" id="ARBA00008370"/>
    </source>
</evidence>
<dbReference type="AlphaFoldDB" id="A0A0H2RZB3"/>
<dbReference type="InParanoid" id="A0A0H2RZB3"/>
<proteinExistence type="inferred from homology"/>
<dbReference type="PANTHER" id="PTHR17130:SF14">
    <property type="entry name" value="CYTOCHROME C OXIDASE ASSEMBLY PROTEIN COX16 HOMOLOG, MITOCHONDRIAL"/>
    <property type="match status" value="1"/>
</dbReference>
<evidence type="ECO:0000256" key="9">
    <source>
        <dbReference type="ARBA" id="ARBA00023128"/>
    </source>
</evidence>
<name>A0A0H2RZB3_9AGAM</name>
<evidence type="ECO:0000256" key="5">
    <source>
        <dbReference type="ARBA" id="ARBA00019222"/>
    </source>
</evidence>
<evidence type="ECO:0000313" key="14">
    <source>
        <dbReference type="Proteomes" id="UP000053477"/>
    </source>
</evidence>
<dbReference type="FunCoup" id="A0A0H2RZB3">
    <property type="interactions" value="20"/>
</dbReference>
<gene>
    <name evidence="13" type="ORF">SCHPADRAFT_825619</name>
</gene>
<evidence type="ECO:0000256" key="7">
    <source>
        <dbReference type="ARBA" id="ARBA00022792"/>
    </source>
</evidence>
<dbReference type="STRING" id="27342.A0A0H2RZB3"/>
<keyword evidence="14" id="KW-1185">Reference proteome</keyword>
<evidence type="ECO:0000256" key="10">
    <source>
        <dbReference type="ARBA" id="ARBA00023136"/>
    </source>
</evidence>
<evidence type="ECO:0000313" key="13">
    <source>
        <dbReference type="EMBL" id="KLO14868.1"/>
    </source>
</evidence>
<keyword evidence="9" id="KW-0496">Mitochondrion</keyword>